<name>A0ABU6JDG1_9BURK</name>
<proteinExistence type="predicted"/>
<accession>A0ABU6JDG1</accession>
<keyword evidence="2" id="KW-1185">Reference proteome</keyword>
<dbReference type="Proteomes" id="UP001352263">
    <property type="component" value="Unassembled WGS sequence"/>
</dbReference>
<organism evidence="1 2">
    <name type="scientific">Noviherbaspirillum album</name>
    <dbReference type="NCBI Taxonomy" id="3080276"/>
    <lineage>
        <taxon>Bacteria</taxon>
        <taxon>Pseudomonadati</taxon>
        <taxon>Pseudomonadota</taxon>
        <taxon>Betaproteobacteria</taxon>
        <taxon>Burkholderiales</taxon>
        <taxon>Oxalobacteraceae</taxon>
        <taxon>Noviherbaspirillum</taxon>
    </lineage>
</organism>
<comment type="caution">
    <text evidence="1">The sequence shown here is derived from an EMBL/GenBank/DDBJ whole genome shotgun (WGS) entry which is preliminary data.</text>
</comment>
<dbReference type="RefSeq" id="WP_326508384.1">
    <property type="nucleotide sequence ID" value="NZ_JAWIIV010000021.1"/>
</dbReference>
<evidence type="ECO:0008006" key="3">
    <source>
        <dbReference type="Google" id="ProtNLM"/>
    </source>
</evidence>
<evidence type="ECO:0000313" key="2">
    <source>
        <dbReference type="Proteomes" id="UP001352263"/>
    </source>
</evidence>
<dbReference type="EMBL" id="JAWIIV010000021">
    <property type="protein sequence ID" value="MEC4721696.1"/>
    <property type="molecule type" value="Genomic_DNA"/>
</dbReference>
<sequence length="81" mass="9035">MRELITKSELIRSTLTRDDLEEIAAGKWSEYPESKGALTDAEISTAKKLLENDAELFKSLDTQSNGSLNAYELLMGNRSLL</sequence>
<gene>
    <name evidence="1" type="ORF">RY831_21235</name>
</gene>
<reference evidence="1 2" key="1">
    <citation type="submission" date="2023-10" db="EMBL/GenBank/DDBJ databases">
        <title>Noviherbaspirillum sp. CPCC 100848 genome assembly.</title>
        <authorList>
            <person name="Li X.Y."/>
            <person name="Fang X.M."/>
        </authorList>
    </citation>
    <scope>NUCLEOTIDE SEQUENCE [LARGE SCALE GENOMIC DNA]</scope>
    <source>
        <strain evidence="1 2">CPCC 100848</strain>
    </source>
</reference>
<protein>
    <recommendedName>
        <fullName evidence="3">EF-hand domain-containing protein</fullName>
    </recommendedName>
</protein>
<evidence type="ECO:0000313" key="1">
    <source>
        <dbReference type="EMBL" id="MEC4721696.1"/>
    </source>
</evidence>